<feature type="compositionally biased region" description="Acidic residues" evidence="2">
    <location>
        <begin position="966"/>
        <end position="984"/>
    </location>
</feature>
<feature type="compositionally biased region" description="Polar residues" evidence="2">
    <location>
        <begin position="116"/>
        <end position="139"/>
    </location>
</feature>
<feature type="compositionally biased region" description="Polar residues" evidence="2">
    <location>
        <begin position="890"/>
        <end position="908"/>
    </location>
</feature>
<keyword evidence="3" id="KW-0732">Signal</keyword>
<feature type="compositionally biased region" description="Polar residues" evidence="2">
    <location>
        <begin position="679"/>
        <end position="688"/>
    </location>
</feature>
<reference evidence="4 5" key="1">
    <citation type="submission" date="2022-12" db="EMBL/GenBank/DDBJ databases">
        <title>Genomic features and morphological characterization of a novel Knufia sp. strain isolated from spacecraft assembly facility.</title>
        <authorList>
            <person name="Teixeira M."/>
            <person name="Chander A.M."/>
            <person name="Stajich J.E."/>
            <person name="Venkateswaran K."/>
        </authorList>
    </citation>
    <scope>NUCLEOTIDE SEQUENCE [LARGE SCALE GENOMIC DNA]</scope>
    <source>
        <strain evidence="4 5">FJI-L2-BK-P2</strain>
    </source>
</reference>
<keyword evidence="5" id="KW-1185">Reference proteome</keyword>
<feature type="compositionally biased region" description="Polar residues" evidence="2">
    <location>
        <begin position="296"/>
        <end position="312"/>
    </location>
</feature>
<feature type="compositionally biased region" description="Acidic residues" evidence="2">
    <location>
        <begin position="608"/>
        <end position="618"/>
    </location>
</feature>
<feature type="compositionally biased region" description="Basic and acidic residues" evidence="2">
    <location>
        <begin position="192"/>
        <end position="209"/>
    </location>
</feature>
<organism evidence="4 5">
    <name type="scientific">Knufia fluminis</name>
    <dbReference type="NCBI Taxonomy" id="191047"/>
    <lineage>
        <taxon>Eukaryota</taxon>
        <taxon>Fungi</taxon>
        <taxon>Dikarya</taxon>
        <taxon>Ascomycota</taxon>
        <taxon>Pezizomycotina</taxon>
        <taxon>Eurotiomycetes</taxon>
        <taxon>Chaetothyriomycetidae</taxon>
        <taxon>Chaetothyriales</taxon>
        <taxon>Trichomeriaceae</taxon>
        <taxon>Knufia</taxon>
    </lineage>
</organism>
<feature type="compositionally biased region" description="Basic and acidic residues" evidence="2">
    <location>
        <begin position="803"/>
        <end position="816"/>
    </location>
</feature>
<proteinExistence type="predicted"/>
<feature type="coiled-coil region" evidence="1">
    <location>
        <begin position="1217"/>
        <end position="1251"/>
    </location>
</feature>
<dbReference type="Proteomes" id="UP001316803">
    <property type="component" value="Unassembled WGS sequence"/>
</dbReference>
<evidence type="ECO:0000313" key="4">
    <source>
        <dbReference type="EMBL" id="KAK5953885.1"/>
    </source>
</evidence>
<gene>
    <name evidence="4" type="ORF">OHC33_005156</name>
</gene>
<accession>A0AAN8I965</accession>
<feature type="compositionally biased region" description="Basic and acidic residues" evidence="2">
    <location>
        <begin position="149"/>
        <end position="158"/>
    </location>
</feature>
<feature type="compositionally biased region" description="Acidic residues" evidence="2">
    <location>
        <begin position="557"/>
        <end position="567"/>
    </location>
</feature>
<feature type="chain" id="PRO_5042971751" evidence="3">
    <location>
        <begin position="16"/>
        <end position="1282"/>
    </location>
</feature>
<feature type="compositionally biased region" description="Basic and acidic residues" evidence="2">
    <location>
        <begin position="169"/>
        <end position="179"/>
    </location>
</feature>
<feature type="region of interest" description="Disordered" evidence="2">
    <location>
        <begin position="83"/>
        <end position="236"/>
    </location>
</feature>
<feature type="compositionally biased region" description="Acidic residues" evidence="2">
    <location>
        <begin position="817"/>
        <end position="827"/>
    </location>
</feature>
<keyword evidence="1" id="KW-0175">Coiled coil</keyword>
<evidence type="ECO:0000256" key="1">
    <source>
        <dbReference type="SAM" id="Coils"/>
    </source>
</evidence>
<feature type="region of interest" description="Disordered" evidence="2">
    <location>
        <begin position="803"/>
        <end position="1089"/>
    </location>
</feature>
<name>A0AAN8I965_9EURO</name>
<evidence type="ECO:0000256" key="2">
    <source>
        <dbReference type="SAM" id="MobiDB-lite"/>
    </source>
</evidence>
<feature type="compositionally biased region" description="Basic and acidic residues" evidence="2">
    <location>
        <begin position="921"/>
        <end position="941"/>
    </location>
</feature>
<protein>
    <submittedName>
        <fullName evidence="4">Uncharacterized protein</fullName>
    </submittedName>
</protein>
<feature type="compositionally biased region" description="Acidic residues" evidence="2">
    <location>
        <begin position="942"/>
        <end position="952"/>
    </location>
</feature>
<feature type="compositionally biased region" description="Basic and acidic residues" evidence="2">
    <location>
        <begin position="102"/>
        <end position="115"/>
    </location>
</feature>
<feature type="region of interest" description="Disordered" evidence="2">
    <location>
        <begin position="511"/>
        <end position="785"/>
    </location>
</feature>
<evidence type="ECO:0000313" key="5">
    <source>
        <dbReference type="Proteomes" id="UP001316803"/>
    </source>
</evidence>
<feature type="region of interest" description="Disordered" evidence="2">
    <location>
        <begin position="1263"/>
        <end position="1282"/>
    </location>
</feature>
<feature type="compositionally biased region" description="Basic and acidic residues" evidence="2">
    <location>
        <begin position="619"/>
        <end position="639"/>
    </location>
</feature>
<feature type="compositionally biased region" description="Polar residues" evidence="2">
    <location>
        <begin position="771"/>
        <end position="785"/>
    </location>
</feature>
<feature type="signal peptide" evidence="3">
    <location>
        <begin position="1"/>
        <end position="15"/>
    </location>
</feature>
<feature type="compositionally biased region" description="Gly residues" evidence="2">
    <location>
        <begin position="1272"/>
        <end position="1282"/>
    </location>
</feature>
<feature type="compositionally biased region" description="Polar residues" evidence="2">
    <location>
        <begin position="848"/>
        <end position="862"/>
    </location>
</feature>
<feature type="compositionally biased region" description="Polar residues" evidence="2">
    <location>
        <begin position="221"/>
        <end position="236"/>
    </location>
</feature>
<feature type="region of interest" description="Disordered" evidence="2">
    <location>
        <begin position="293"/>
        <end position="318"/>
    </location>
</feature>
<comment type="caution">
    <text evidence="4">The sequence shown here is derived from an EMBL/GenBank/DDBJ whole genome shotgun (WGS) entry which is preliminary data.</text>
</comment>
<evidence type="ECO:0000256" key="3">
    <source>
        <dbReference type="SAM" id="SignalP"/>
    </source>
</evidence>
<feature type="compositionally biased region" description="Basic and acidic residues" evidence="2">
    <location>
        <begin position="511"/>
        <end position="539"/>
    </location>
</feature>
<feature type="compositionally biased region" description="Acidic residues" evidence="2">
    <location>
        <begin position="1013"/>
        <end position="1041"/>
    </location>
</feature>
<sequence length="1282" mass="140504">MAFFTFLLVTIMVACFYDQLPFHLEMLMNHAKERIAHAIYEHFLQPIIESYNAVIESNNAVIASNNANIQWNKRVVESITRDEELRRTNEAGSRVAQPEKQQLLKEKRRQSEGLSRKSSQGSDAKSHNTATSPEPTQHAGQLGELDSVVTKDVEDKTFPNRSHSMSSDAKSDSGYESHTESSSVSSVEDADSVTRNEASQKSKEHIINHDDDDSGAKIPSKNASIHTPPNTATTKIEASPAPAIAAIHEKASPLGSTGSDSAHVNTDPATVNSPDADAEKRAHVVFRPAKLRMPKRSTTTPEPSGGSLQTKAPSEPIETAVPSRQDLINRYEWEKSPFDPMNGPHPYLRDLQERLLVPAAGDFASRDACIRYMLAFPHGSESISKPSAWHHDVVDAIVDSLEAQIPSVMSASIKTTIAAVLREVTPEYRTLAFEDLVEAVAVWSNRFLNVPIQLSICDARRKWSIWRIEPKIDEVVWICRDDCNNAANVVESQLWSGVRAPLVPATEFVSKEKTALGESSRDRDQQPEEPPQKSDEQNPDRAQAFEDQASEGHGDGPSEDPISEDIDEPIKDSTENSTAMDADKEAKHFSGKRLSPRSPVTDQGSDWDLNDEGADDDGDHAARSEERLPAPEHDPDHEPMAGGSVNHTQFEQRNADSEMDEAPPLPLFAPEMPDRDSSPVVSAQNTQARCPADHAMEDPEQPAQPCGEVDMDDDNNTGESVTEGITGDPSTSAQSGIFDDAEDTCDSTQHEDADMEDQVEPVRPAEDVSVVQAQTSPSWPSNRYSQEGVAAFMQYCADRKSRDDEALDLTRRREQDQEMEDASEDEIATSPPLAGDHSIAPPEPTAQPSPWAMSNMQHTGSSEPRRPADLTSDVASKLAELRQMVGLPMTTPTAAPQQEAQETESPSAPSDLGVSKSPEGTNRDVMEDKAQPMSDGDHGDDANDSDEDEDVFVDVPPGRTGGDNSDSNDDGDGSIENDAAEDPDAYMQQVTEEVGEDDKDAQTQDLSLGADIGNDDEGDDTVGLADDLEESDADVEMEEGENPSGYGELTLVEDAGLSASSKNQQKYKPELRPSEGVQHRPAGASRVQMPSRYDVAREREANNLLYSTSLASALYRLRSKLEAVKRIAVYRDLAFGEHQAQDNDESMDPELTKYTIREANRLQAHWTDEECRHSVDAEISGDEDLYGDNDEYMTLKSQGVEVDADELINEVLQVAENKRHGRMLQKAARQAEKVEEEKEAEEKLAAQEAAVVPMKSAAVIARELRQKTAGRKGNGARGSGRR</sequence>
<dbReference type="EMBL" id="JAKLMC020000010">
    <property type="protein sequence ID" value="KAK5953885.1"/>
    <property type="molecule type" value="Genomic_DNA"/>
</dbReference>